<feature type="compositionally biased region" description="Pro residues" evidence="1">
    <location>
        <begin position="1"/>
        <end position="10"/>
    </location>
</feature>
<feature type="compositionally biased region" description="Basic residues" evidence="1">
    <location>
        <begin position="72"/>
        <end position="81"/>
    </location>
</feature>
<organism evidence="2 3">
    <name type="scientific">Ilyodon furcidens</name>
    <name type="common">goldbreast splitfin</name>
    <dbReference type="NCBI Taxonomy" id="33524"/>
    <lineage>
        <taxon>Eukaryota</taxon>
        <taxon>Metazoa</taxon>
        <taxon>Chordata</taxon>
        <taxon>Craniata</taxon>
        <taxon>Vertebrata</taxon>
        <taxon>Euteleostomi</taxon>
        <taxon>Actinopterygii</taxon>
        <taxon>Neopterygii</taxon>
        <taxon>Teleostei</taxon>
        <taxon>Neoteleostei</taxon>
        <taxon>Acanthomorphata</taxon>
        <taxon>Ovalentaria</taxon>
        <taxon>Atherinomorphae</taxon>
        <taxon>Cyprinodontiformes</taxon>
        <taxon>Goodeidae</taxon>
        <taxon>Ilyodon</taxon>
    </lineage>
</organism>
<accession>A0ABV0TUJ1</accession>
<feature type="region of interest" description="Disordered" evidence="1">
    <location>
        <begin position="1"/>
        <end position="127"/>
    </location>
</feature>
<reference evidence="2 3" key="1">
    <citation type="submission" date="2021-06" db="EMBL/GenBank/DDBJ databases">
        <authorList>
            <person name="Palmer J.M."/>
        </authorList>
    </citation>
    <scope>NUCLEOTIDE SEQUENCE [LARGE SCALE GENOMIC DNA]</scope>
    <source>
        <strain evidence="3">if_2019</strain>
        <tissue evidence="2">Muscle</tissue>
    </source>
</reference>
<proteinExistence type="predicted"/>
<protein>
    <submittedName>
        <fullName evidence="2">Uncharacterized protein</fullName>
    </submittedName>
</protein>
<evidence type="ECO:0000313" key="2">
    <source>
        <dbReference type="EMBL" id="MEQ2236584.1"/>
    </source>
</evidence>
<evidence type="ECO:0000313" key="3">
    <source>
        <dbReference type="Proteomes" id="UP001482620"/>
    </source>
</evidence>
<evidence type="ECO:0000256" key="1">
    <source>
        <dbReference type="SAM" id="MobiDB-lite"/>
    </source>
</evidence>
<dbReference type="EMBL" id="JAHRIQ010047535">
    <property type="protein sequence ID" value="MEQ2236584.1"/>
    <property type="molecule type" value="Genomic_DNA"/>
</dbReference>
<name>A0ABV0TUJ1_9TELE</name>
<dbReference type="Proteomes" id="UP001482620">
    <property type="component" value="Unassembled WGS sequence"/>
</dbReference>
<comment type="caution">
    <text evidence="2">The sequence shown here is derived from an EMBL/GenBank/DDBJ whole genome shotgun (WGS) entry which is preliminary data.</text>
</comment>
<keyword evidence="3" id="KW-1185">Reference proteome</keyword>
<gene>
    <name evidence="2" type="ORF">ILYODFUR_014251</name>
</gene>
<sequence>MPHPAPPPHSAPQRQGKGLVQHHLRPLAQQGRPHQAPHPQQDPRPHSMTGQTHPPGIRGQCPPPCPHNAPVCHKKNKKNKNHYIPATAMTAHGETLSSSAPPSPPSRSKCRRPHIPEVDTTPPPHRL</sequence>